<dbReference type="GO" id="GO:0006508">
    <property type="term" value="P:proteolysis"/>
    <property type="evidence" value="ECO:0007669"/>
    <property type="project" value="UniProtKB-KW"/>
</dbReference>
<evidence type="ECO:0000256" key="2">
    <source>
        <dbReference type="ARBA" id="ARBA00022670"/>
    </source>
</evidence>
<evidence type="ECO:0000256" key="5">
    <source>
        <dbReference type="ARBA" id="ARBA00022801"/>
    </source>
</evidence>
<dbReference type="EMBL" id="CP071518">
    <property type="protein sequence ID" value="QSX78772.1"/>
    <property type="molecule type" value="Genomic_DNA"/>
</dbReference>
<keyword evidence="5" id="KW-0378">Hydrolase</keyword>
<evidence type="ECO:0000259" key="7">
    <source>
        <dbReference type="PROSITE" id="PS51767"/>
    </source>
</evidence>
<dbReference type="GO" id="GO:0004190">
    <property type="term" value="F:aspartic-type endopeptidase activity"/>
    <property type="evidence" value="ECO:0007669"/>
    <property type="project" value="UniProtKB-KW"/>
</dbReference>
<evidence type="ECO:0000313" key="8">
    <source>
        <dbReference type="EMBL" id="QSX78772.1"/>
    </source>
</evidence>
<evidence type="ECO:0000256" key="3">
    <source>
        <dbReference type="ARBA" id="ARBA00022729"/>
    </source>
</evidence>
<dbReference type="InterPro" id="IPR032799">
    <property type="entry name" value="TAXi_C"/>
</dbReference>
<dbReference type="PANTHER" id="PTHR47965">
    <property type="entry name" value="ASPARTYL PROTEASE-RELATED"/>
    <property type="match status" value="1"/>
</dbReference>
<sequence length="414" mass="45074">MAPTSLRLNTSLAFAKGAYTVTLEFGSQRDKANLLLDTGSSTVVVLPRAYDPARDASLQPTTWAQQINYGQGGWAGPVMATELGLGEGIHARRLASACFAFVQAQQQNFRDYDGLFGLAFGGLNHAHDMSAVLAQRAVEPSLTWPWPFGQADGDLHALGQLVRGQPPVSVTPLFTAAGEAHVVTDKFAMLIRRSLVHVLDDEAALHTLAGDPLNQGVLILGGGEEHQDLYEGPFRNVRLVHELYYNANLISVQVGDQPRIPVPALAADELDRAASNAIFDTGSSFLVLEASVYAAVLDAFGRHDANFPGVIQRFEEAFRTESGLPNRLVDHRDWPDLHFHLEGEDGQEVRLSCTPGDYWQANALHAGQSFFLLLEQLPGWPRQSILGLPLLSGCYCIFDRRGTGVLRVARAQEA</sequence>
<keyword evidence="3" id="KW-0732">Signal</keyword>
<dbReference type="Gene3D" id="2.40.70.10">
    <property type="entry name" value="Acid Proteases"/>
    <property type="match status" value="2"/>
</dbReference>
<dbReference type="InterPro" id="IPR033121">
    <property type="entry name" value="PEPTIDASE_A1"/>
</dbReference>
<evidence type="ECO:0000313" key="9">
    <source>
        <dbReference type="Proteomes" id="UP000639274"/>
    </source>
</evidence>
<keyword evidence="6" id="KW-0865">Zymogen</keyword>
<dbReference type="PANTHER" id="PTHR47965:SF12">
    <property type="entry name" value="ASPARTIC PROTEINASE 3-RELATED"/>
    <property type="match status" value="1"/>
</dbReference>
<feature type="domain" description="Peptidase A1" evidence="7">
    <location>
        <begin position="19"/>
        <end position="409"/>
    </location>
</feature>
<dbReference type="Pfam" id="PF14541">
    <property type="entry name" value="TAXi_C"/>
    <property type="match status" value="1"/>
</dbReference>
<protein>
    <submittedName>
        <fullName evidence="8">A1 family peptidase</fullName>
    </submittedName>
</protein>
<evidence type="ECO:0000256" key="1">
    <source>
        <dbReference type="ARBA" id="ARBA00007447"/>
    </source>
</evidence>
<dbReference type="KEGG" id="lsf:I8J32_002225"/>
<dbReference type="InterPro" id="IPR021109">
    <property type="entry name" value="Peptidase_aspartic_dom_sf"/>
</dbReference>
<keyword evidence="4" id="KW-0064">Aspartyl protease</keyword>
<name>A0A975ASI0_9GAMM</name>
<dbReference type="AlphaFoldDB" id="A0A975ASI0"/>
<accession>A0A975ASI0</accession>
<dbReference type="InterPro" id="IPR001461">
    <property type="entry name" value="Aspartic_peptidase_A1"/>
</dbReference>
<keyword evidence="2" id="KW-0645">Protease</keyword>
<organism evidence="8 9">
    <name type="scientific">Agrilutibacter solisilvae</name>
    <dbReference type="NCBI Taxonomy" id="2763317"/>
    <lineage>
        <taxon>Bacteria</taxon>
        <taxon>Pseudomonadati</taxon>
        <taxon>Pseudomonadota</taxon>
        <taxon>Gammaproteobacteria</taxon>
        <taxon>Lysobacterales</taxon>
        <taxon>Lysobacteraceae</taxon>
        <taxon>Agrilutibacter</taxon>
    </lineage>
</organism>
<keyword evidence="9" id="KW-1185">Reference proteome</keyword>
<evidence type="ECO:0000256" key="4">
    <source>
        <dbReference type="ARBA" id="ARBA00022750"/>
    </source>
</evidence>
<dbReference type="Proteomes" id="UP000639274">
    <property type="component" value="Chromosome"/>
</dbReference>
<dbReference type="PROSITE" id="PS51767">
    <property type="entry name" value="PEPTIDASE_A1"/>
    <property type="match status" value="1"/>
</dbReference>
<dbReference type="CDD" id="cd05471">
    <property type="entry name" value="pepsin_like"/>
    <property type="match status" value="1"/>
</dbReference>
<evidence type="ECO:0000256" key="6">
    <source>
        <dbReference type="ARBA" id="ARBA00023145"/>
    </source>
</evidence>
<dbReference type="SUPFAM" id="SSF50630">
    <property type="entry name" value="Acid proteases"/>
    <property type="match status" value="1"/>
</dbReference>
<dbReference type="InterPro" id="IPR034164">
    <property type="entry name" value="Pepsin-like_dom"/>
</dbReference>
<comment type="similarity">
    <text evidence="1">Belongs to the peptidase A1 family.</text>
</comment>
<gene>
    <name evidence="8" type="ORF">I8J32_002225</name>
</gene>
<proteinExistence type="inferred from homology"/>
<dbReference type="PRINTS" id="PR00792">
    <property type="entry name" value="PEPSIN"/>
</dbReference>
<dbReference type="RefSeq" id="WP_207526735.1">
    <property type="nucleotide sequence ID" value="NZ_CP071518.1"/>
</dbReference>
<reference evidence="8 9" key="1">
    <citation type="submission" date="2021-03" db="EMBL/GenBank/DDBJ databases">
        <title>Lysobacter sp. nov. isolated from soil of gangwondo yeongwol, south Korea.</title>
        <authorList>
            <person name="Kim K.R."/>
            <person name="Kim K.H."/>
            <person name="Jeon C.O."/>
        </authorList>
    </citation>
    <scope>NUCLEOTIDE SEQUENCE [LARGE SCALE GENOMIC DNA]</scope>
    <source>
        <strain evidence="8 9">R19</strain>
    </source>
</reference>